<accession>A0A6G3QSN7</accession>
<comment type="caution">
    <text evidence="1">The sequence shown here is derived from an EMBL/GenBank/DDBJ whole genome shotgun (WGS) entry which is preliminary data.</text>
</comment>
<reference evidence="1" key="1">
    <citation type="submission" date="2020-01" db="EMBL/GenBank/DDBJ databases">
        <title>Insect and environment-associated Actinomycetes.</title>
        <authorList>
            <person name="Currrie C."/>
            <person name="Chevrette M."/>
            <person name="Carlson C."/>
            <person name="Stubbendieck R."/>
            <person name="Wendt-Pienkowski E."/>
        </authorList>
    </citation>
    <scope>NUCLEOTIDE SEQUENCE</scope>
    <source>
        <strain evidence="1">SID14436</strain>
    </source>
</reference>
<organism evidence="1">
    <name type="scientific">Streptomyces sp. SID14436</name>
    <dbReference type="NCBI Taxonomy" id="2706070"/>
    <lineage>
        <taxon>Bacteria</taxon>
        <taxon>Bacillati</taxon>
        <taxon>Actinomycetota</taxon>
        <taxon>Actinomycetes</taxon>
        <taxon>Kitasatosporales</taxon>
        <taxon>Streptomycetaceae</taxon>
        <taxon>Streptomyces</taxon>
    </lineage>
</organism>
<gene>
    <name evidence="1" type="ORF">G3I53_10770</name>
</gene>
<evidence type="ECO:0000313" key="1">
    <source>
        <dbReference type="EMBL" id="NEA86513.1"/>
    </source>
</evidence>
<name>A0A6G3QSN7_9ACTN</name>
<proteinExistence type="predicted"/>
<feature type="non-terminal residue" evidence="1">
    <location>
        <position position="1"/>
    </location>
</feature>
<sequence length="85" mass="8926">GDERRVALAVLAVAGVARLTGTPGRPVRLTVTPPGQAALSHRHVRVDLAVTAGHRALDVARTVRATVRETLPDRPTVAVLVTDAH</sequence>
<dbReference type="AlphaFoldDB" id="A0A6G3QSN7"/>
<protein>
    <submittedName>
        <fullName evidence="1">Nucleopolyhedrovirus P10 family protein</fullName>
    </submittedName>
</protein>
<dbReference type="EMBL" id="JAAGMD010000295">
    <property type="protein sequence ID" value="NEA86513.1"/>
    <property type="molecule type" value="Genomic_DNA"/>
</dbReference>